<comment type="similarity">
    <text evidence="2">Belongs to the DivIVA family.</text>
</comment>
<proteinExistence type="inferred from homology"/>
<evidence type="ECO:0000256" key="5">
    <source>
        <dbReference type="ARBA" id="ARBA00023054"/>
    </source>
</evidence>
<feature type="compositionally biased region" description="Acidic residues" evidence="8">
    <location>
        <begin position="259"/>
        <end position="273"/>
    </location>
</feature>
<dbReference type="Pfam" id="PF05103">
    <property type="entry name" value="DivIVA"/>
    <property type="match status" value="1"/>
</dbReference>
<dbReference type="GO" id="GO:0051301">
    <property type="term" value="P:cell division"/>
    <property type="evidence" value="ECO:0007669"/>
    <property type="project" value="UniProtKB-KW"/>
</dbReference>
<dbReference type="Proteomes" id="UP000184609">
    <property type="component" value="Unassembled WGS sequence"/>
</dbReference>
<evidence type="ECO:0000256" key="7">
    <source>
        <dbReference type="SAM" id="Coils"/>
    </source>
</evidence>
<feature type="coiled-coil region" evidence="7">
    <location>
        <begin position="29"/>
        <end position="117"/>
    </location>
</feature>
<reference evidence="10" key="1">
    <citation type="submission" date="2016-12" db="EMBL/GenBank/DDBJ databases">
        <authorList>
            <person name="Varghese N."/>
            <person name="Submissions S."/>
        </authorList>
    </citation>
    <scope>NUCLEOTIDE SEQUENCE [LARGE SCALE GENOMIC DNA]</scope>
    <source>
        <strain evidence="10">DSM 25035</strain>
    </source>
</reference>
<feature type="compositionally biased region" description="Basic and acidic residues" evidence="8">
    <location>
        <begin position="306"/>
        <end position="315"/>
    </location>
</feature>
<evidence type="ECO:0000256" key="3">
    <source>
        <dbReference type="ARBA" id="ARBA00022490"/>
    </source>
</evidence>
<evidence type="ECO:0000313" key="9">
    <source>
        <dbReference type="EMBL" id="SHO60918.1"/>
    </source>
</evidence>
<dbReference type="InterPro" id="IPR007793">
    <property type="entry name" value="DivIVA_fam"/>
</dbReference>
<accession>A0A1M7Z7L3</accession>
<dbReference type="PANTHER" id="PTHR35794">
    <property type="entry name" value="CELL DIVISION PROTEIN DIVIVA"/>
    <property type="match status" value="1"/>
</dbReference>
<dbReference type="NCBIfam" id="TIGR03544">
    <property type="entry name" value="DivI1A_domain"/>
    <property type="match status" value="1"/>
</dbReference>
<evidence type="ECO:0000256" key="4">
    <source>
        <dbReference type="ARBA" id="ARBA00022618"/>
    </source>
</evidence>
<sequence length="325" mass="36195">MKLTPAAIRSQSFETAFRGYEKKDVTAFLDEVSQVVEALNQENLELKSKLQQVGDEAKRLKDVEDSLFRTLKTAEDTGASIIEEANEAADQIISEANQTAENATAHAEKLMAEAKQKAESEAAIIIGAAEAKAKDTIVELRESMQGLVRSYESLVEQREALVKSLRRISQDTLNQIDLSDAHFARIDAKSHQRAIEELSRSQKFTFANLAALAEEVGEVSAHQMQEEFAPEPAAEDPMAEMEVIEEDIELEVHDSTPDIQEEVDEEVQEEIIAEEPPVQENQEEVVAEEEKIKPEVPETPAASHPESSKEKDPKKQSGSFFDQFD</sequence>
<evidence type="ECO:0000256" key="2">
    <source>
        <dbReference type="ARBA" id="ARBA00009008"/>
    </source>
</evidence>
<dbReference type="Gene3D" id="6.10.250.660">
    <property type="match status" value="1"/>
</dbReference>
<dbReference type="EMBL" id="FRXN01000001">
    <property type="protein sequence ID" value="SHO60918.1"/>
    <property type="molecule type" value="Genomic_DNA"/>
</dbReference>
<feature type="compositionally biased region" description="Polar residues" evidence="8">
    <location>
        <begin position="316"/>
        <end position="325"/>
    </location>
</feature>
<dbReference type="STRING" id="1073327.SAMN04488108_1115"/>
<dbReference type="AlphaFoldDB" id="A0A1M7Z7L3"/>
<dbReference type="InterPro" id="IPR019933">
    <property type="entry name" value="DivIVA_domain"/>
</dbReference>
<keyword evidence="3" id="KW-0963">Cytoplasm</keyword>
<comment type="subcellular location">
    <subcellularLocation>
        <location evidence="1">Cytoplasm</location>
    </subcellularLocation>
</comment>
<evidence type="ECO:0000256" key="8">
    <source>
        <dbReference type="SAM" id="MobiDB-lite"/>
    </source>
</evidence>
<dbReference type="RefSeq" id="WP_073570722.1">
    <property type="nucleotide sequence ID" value="NZ_FRXN01000001.1"/>
</dbReference>
<keyword evidence="4 9" id="KW-0132">Cell division</keyword>
<feature type="region of interest" description="Disordered" evidence="8">
    <location>
        <begin position="251"/>
        <end position="325"/>
    </location>
</feature>
<keyword evidence="5 7" id="KW-0175">Coiled coil</keyword>
<evidence type="ECO:0000313" key="10">
    <source>
        <dbReference type="Proteomes" id="UP000184609"/>
    </source>
</evidence>
<keyword evidence="10" id="KW-1185">Reference proteome</keyword>
<gene>
    <name evidence="9" type="ORF">SAMN04488108_1115</name>
</gene>
<evidence type="ECO:0000256" key="6">
    <source>
        <dbReference type="ARBA" id="ARBA00023306"/>
    </source>
</evidence>
<evidence type="ECO:0000256" key="1">
    <source>
        <dbReference type="ARBA" id="ARBA00004496"/>
    </source>
</evidence>
<keyword evidence="6" id="KW-0131">Cell cycle</keyword>
<protein>
    <submittedName>
        <fullName evidence="9">Cell division initiation protein</fullName>
    </submittedName>
</protein>
<dbReference type="OrthoDB" id="9815492at2"/>
<name>A0A1M7Z7L3_9BACT</name>
<dbReference type="PANTHER" id="PTHR35794:SF2">
    <property type="entry name" value="CELL DIVISION PROTEIN DIVIVA"/>
    <property type="match status" value="1"/>
</dbReference>
<organism evidence="9 10">
    <name type="scientific">Algoriphagus zhangzhouensis</name>
    <dbReference type="NCBI Taxonomy" id="1073327"/>
    <lineage>
        <taxon>Bacteria</taxon>
        <taxon>Pseudomonadati</taxon>
        <taxon>Bacteroidota</taxon>
        <taxon>Cytophagia</taxon>
        <taxon>Cytophagales</taxon>
        <taxon>Cyclobacteriaceae</taxon>
        <taxon>Algoriphagus</taxon>
    </lineage>
</organism>
<dbReference type="GO" id="GO:0005737">
    <property type="term" value="C:cytoplasm"/>
    <property type="evidence" value="ECO:0007669"/>
    <property type="project" value="UniProtKB-SubCell"/>
</dbReference>